<sequence length="475" mass="52482">MHYLKKRPPEPTRDQTLQPRPLPPLSNNEALALWVQASHFFHRLHWTSAALLVTQILRRTSTSNMPRIARAKLWSNLGIVHFHLGEYYAALKAIEEALDEISALMGLTVEAADDEGARDDAAIRRRPGKARTATTTLTDFIRAGAARVTPPIRKRRPKRSSTPDARVPSPTRLRGEQEVASPQRVGKAATVTNTITTMGRFIRAGAAWSASPSANVDRKPGSRETGMRKATRSSRATQAATSQDSNVESIKSLEASCPAVPQNDTTRVTRTAKGKRWSRGTRSKHLETFQELHPPLECPPRPPSPLQEPSHLPFPPETPLLFFLAGLAAYHFPTTPESPINYFRVAHAYFKRCLWSLTLLSRNATSRPANGVVQNATFAAVDDDTYDEDYADEYGVDGEESLTNEQTDERAQSFDFSPYGFAFVLSRRSVITNTLTCDYEAECVEGRGTLVVGRCRGVEGLGAGMEGVWFEAPLG</sequence>
<evidence type="ECO:0000313" key="4">
    <source>
        <dbReference type="Proteomes" id="UP001492380"/>
    </source>
</evidence>
<feature type="compositionally biased region" description="Basic residues" evidence="2">
    <location>
        <begin position="270"/>
        <end position="279"/>
    </location>
</feature>
<proteinExistence type="predicted"/>
<dbReference type="Proteomes" id="UP001492380">
    <property type="component" value="Unassembled WGS sequence"/>
</dbReference>
<dbReference type="InterPro" id="IPR019734">
    <property type="entry name" value="TPR_rpt"/>
</dbReference>
<accession>A0ABR1Z2K6</accession>
<dbReference type="Gene3D" id="1.25.40.10">
    <property type="entry name" value="Tetratricopeptide repeat domain"/>
    <property type="match status" value="1"/>
</dbReference>
<evidence type="ECO:0000313" key="3">
    <source>
        <dbReference type="EMBL" id="KAK8246265.1"/>
    </source>
</evidence>
<dbReference type="EMBL" id="JBBWRZ010000001">
    <property type="protein sequence ID" value="KAK8246265.1"/>
    <property type="molecule type" value="Genomic_DNA"/>
</dbReference>
<gene>
    <name evidence="3" type="ORF">HDK90DRAFT_6602</name>
</gene>
<feature type="region of interest" description="Disordered" evidence="2">
    <location>
        <begin position="1"/>
        <end position="22"/>
    </location>
</feature>
<feature type="region of interest" description="Disordered" evidence="2">
    <location>
        <begin position="208"/>
        <end position="249"/>
    </location>
</feature>
<feature type="compositionally biased region" description="Low complexity" evidence="2">
    <location>
        <begin position="233"/>
        <end position="243"/>
    </location>
</feature>
<feature type="repeat" description="TPR" evidence="1">
    <location>
        <begin position="71"/>
        <end position="104"/>
    </location>
</feature>
<evidence type="ECO:0000256" key="1">
    <source>
        <dbReference type="PROSITE-ProRule" id="PRU00339"/>
    </source>
</evidence>
<organism evidence="3 4">
    <name type="scientific">Phyllosticta capitalensis</name>
    <dbReference type="NCBI Taxonomy" id="121624"/>
    <lineage>
        <taxon>Eukaryota</taxon>
        <taxon>Fungi</taxon>
        <taxon>Dikarya</taxon>
        <taxon>Ascomycota</taxon>
        <taxon>Pezizomycotina</taxon>
        <taxon>Dothideomycetes</taxon>
        <taxon>Dothideomycetes incertae sedis</taxon>
        <taxon>Botryosphaeriales</taxon>
        <taxon>Phyllostictaceae</taxon>
        <taxon>Phyllosticta</taxon>
    </lineage>
</organism>
<reference evidence="3 4" key="1">
    <citation type="submission" date="2024-04" db="EMBL/GenBank/DDBJ databases">
        <title>Phyllosticta paracitricarpa is synonymous to the EU quarantine fungus P. citricarpa based on phylogenomic analyses.</title>
        <authorList>
            <consortium name="Lawrence Berkeley National Laboratory"/>
            <person name="Van Ingen-Buijs V.A."/>
            <person name="Van Westerhoven A.C."/>
            <person name="Haridas S."/>
            <person name="Skiadas P."/>
            <person name="Martin F."/>
            <person name="Groenewald J.Z."/>
            <person name="Crous P.W."/>
            <person name="Seidl M.F."/>
        </authorList>
    </citation>
    <scope>NUCLEOTIDE SEQUENCE [LARGE SCALE GENOMIC DNA]</scope>
    <source>
        <strain evidence="3 4">CBS 123374</strain>
    </source>
</reference>
<dbReference type="SUPFAM" id="SSF48452">
    <property type="entry name" value="TPR-like"/>
    <property type="match status" value="1"/>
</dbReference>
<evidence type="ECO:0000256" key="2">
    <source>
        <dbReference type="SAM" id="MobiDB-lite"/>
    </source>
</evidence>
<feature type="region of interest" description="Disordered" evidence="2">
    <location>
        <begin position="260"/>
        <end position="279"/>
    </location>
</feature>
<dbReference type="InterPro" id="IPR011990">
    <property type="entry name" value="TPR-like_helical_dom_sf"/>
</dbReference>
<name>A0ABR1Z2K6_9PEZI</name>
<comment type="caution">
    <text evidence="3">The sequence shown here is derived from an EMBL/GenBank/DDBJ whole genome shotgun (WGS) entry which is preliminary data.</text>
</comment>
<dbReference type="SMART" id="SM00028">
    <property type="entry name" value="TPR"/>
    <property type="match status" value="1"/>
</dbReference>
<keyword evidence="1" id="KW-0802">TPR repeat</keyword>
<feature type="region of interest" description="Disordered" evidence="2">
    <location>
        <begin position="146"/>
        <end position="187"/>
    </location>
</feature>
<keyword evidence="4" id="KW-1185">Reference proteome</keyword>
<dbReference type="PROSITE" id="PS50005">
    <property type="entry name" value="TPR"/>
    <property type="match status" value="1"/>
</dbReference>
<protein>
    <submittedName>
        <fullName evidence="3">Uncharacterized protein</fullName>
    </submittedName>
</protein>
<feature type="compositionally biased region" description="Basic and acidic residues" evidence="2">
    <location>
        <begin position="216"/>
        <end position="227"/>
    </location>
</feature>